<gene>
    <name evidence="8" type="ORF">FOMPIDRAFT_150665</name>
</gene>
<evidence type="ECO:0000256" key="3">
    <source>
        <dbReference type="ARBA" id="ARBA00023163"/>
    </source>
</evidence>
<dbReference type="STRING" id="743788.S8FB62"/>
<dbReference type="GO" id="GO:0042795">
    <property type="term" value="P:snRNA transcription by RNA polymerase II"/>
    <property type="evidence" value="ECO:0007669"/>
    <property type="project" value="TreeGrafter"/>
</dbReference>
<feature type="compositionally biased region" description="Polar residues" evidence="5">
    <location>
        <begin position="417"/>
        <end position="431"/>
    </location>
</feature>
<feature type="compositionally biased region" description="Polar residues" evidence="5">
    <location>
        <begin position="439"/>
        <end position="449"/>
    </location>
</feature>
<dbReference type="CDD" id="cd00167">
    <property type="entry name" value="SANT"/>
    <property type="match status" value="2"/>
</dbReference>
<reference evidence="8 9" key="1">
    <citation type="journal article" date="2012" name="Science">
        <title>The Paleozoic origin of enzymatic lignin decomposition reconstructed from 31 fungal genomes.</title>
        <authorList>
            <person name="Floudas D."/>
            <person name="Binder M."/>
            <person name="Riley R."/>
            <person name="Barry K."/>
            <person name="Blanchette R.A."/>
            <person name="Henrissat B."/>
            <person name="Martinez A.T."/>
            <person name="Otillar R."/>
            <person name="Spatafora J.W."/>
            <person name="Yadav J.S."/>
            <person name="Aerts A."/>
            <person name="Benoit I."/>
            <person name="Boyd A."/>
            <person name="Carlson A."/>
            <person name="Copeland A."/>
            <person name="Coutinho P.M."/>
            <person name="de Vries R.P."/>
            <person name="Ferreira P."/>
            <person name="Findley K."/>
            <person name="Foster B."/>
            <person name="Gaskell J."/>
            <person name="Glotzer D."/>
            <person name="Gorecki P."/>
            <person name="Heitman J."/>
            <person name="Hesse C."/>
            <person name="Hori C."/>
            <person name="Igarashi K."/>
            <person name="Jurgens J.A."/>
            <person name="Kallen N."/>
            <person name="Kersten P."/>
            <person name="Kohler A."/>
            <person name="Kuees U."/>
            <person name="Kumar T.K.A."/>
            <person name="Kuo A."/>
            <person name="LaButti K."/>
            <person name="Larrondo L.F."/>
            <person name="Lindquist E."/>
            <person name="Ling A."/>
            <person name="Lombard V."/>
            <person name="Lucas S."/>
            <person name="Lundell T."/>
            <person name="Martin R."/>
            <person name="McLaughlin D.J."/>
            <person name="Morgenstern I."/>
            <person name="Morin E."/>
            <person name="Murat C."/>
            <person name="Nagy L.G."/>
            <person name="Nolan M."/>
            <person name="Ohm R.A."/>
            <person name="Patyshakuliyeva A."/>
            <person name="Rokas A."/>
            <person name="Ruiz-Duenas F.J."/>
            <person name="Sabat G."/>
            <person name="Salamov A."/>
            <person name="Samejima M."/>
            <person name="Schmutz J."/>
            <person name="Slot J.C."/>
            <person name="St John F."/>
            <person name="Stenlid J."/>
            <person name="Sun H."/>
            <person name="Sun S."/>
            <person name="Syed K."/>
            <person name="Tsang A."/>
            <person name="Wiebenga A."/>
            <person name="Young D."/>
            <person name="Pisabarro A."/>
            <person name="Eastwood D.C."/>
            <person name="Martin F."/>
            <person name="Cullen D."/>
            <person name="Grigoriev I.V."/>
            <person name="Hibbett D.S."/>
        </authorList>
    </citation>
    <scope>NUCLEOTIDE SEQUENCE</scope>
    <source>
        <strain evidence="9">FP-58527</strain>
    </source>
</reference>
<evidence type="ECO:0000256" key="2">
    <source>
        <dbReference type="ARBA" id="ARBA00023125"/>
    </source>
</evidence>
<feature type="domain" description="HTH myb-type" evidence="7">
    <location>
        <begin position="1"/>
        <end position="56"/>
    </location>
</feature>
<name>S8FB62_FOMSC</name>
<dbReference type="InParanoid" id="S8FB62"/>
<organism evidence="8 9">
    <name type="scientific">Fomitopsis schrenkii</name>
    <name type="common">Brown rot fungus</name>
    <dbReference type="NCBI Taxonomy" id="2126942"/>
    <lineage>
        <taxon>Eukaryota</taxon>
        <taxon>Fungi</taxon>
        <taxon>Dikarya</taxon>
        <taxon>Basidiomycota</taxon>
        <taxon>Agaricomycotina</taxon>
        <taxon>Agaricomycetes</taxon>
        <taxon>Polyporales</taxon>
        <taxon>Fomitopsis</taxon>
    </lineage>
</organism>
<dbReference type="GO" id="GO:0019185">
    <property type="term" value="C:snRNA-activating protein complex"/>
    <property type="evidence" value="ECO:0007669"/>
    <property type="project" value="TreeGrafter"/>
</dbReference>
<dbReference type="SMART" id="SM00717">
    <property type="entry name" value="SANT"/>
    <property type="match status" value="2"/>
</dbReference>
<proteinExistence type="predicted"/>
<dbReference type="PANTHER" id="PTHR46621">
    <property type="entry name" value="SNRNA-ACTIVATING PROTEIN COMPLEX SUBUNIT 4"/>
    <property type="match status" value="1"/>
</dbReference>
<evidence type="ECO:0000259" key="7">
    <source>
        <dbReference type="PROSITE" id="PS51294"/>
    </source>
</evidence>
<dbReference type="PROSITE" id="PS50090">
    <property type="entry name" value="MYB_LIKE"/>
    <property type="match status" value="2"/>
</dbReference>
<evidence type="ECO:0000313" key="8">
    <source>
        <dbReference type="EMBL" id="EPS95789.1"/>
    </source>
</evidence>
<dbReference type="InterPro" id="IPR001005">
    <property type="entry name" value="SANT/Myb"/>
</dbReference>
<dbReference type="eggNOG" id="KOG0048">
    <property type="taxonomic scope" value="Eukaryota"/>
</dbReference>
<dbReference type="InterPro" id="IPR017930">
    <property type="entry name" value="Myb_dom"/>
</dbReference>
<evidence type="ECO:0000259" key="6">
    <source>
        <dbReference type="PROSITE" id="PS50090"/>
    </source>
</evidence>
<evidence type="ECO:0000256" key="1">
    <source>
        <dbReference type="ARBA" id="ARBA00023015"/>
    </source>
</evidence>
<dbReference type="HOGENOM" id="CLU_618368_0_0_1"/>
<dbReference type="OrthoDB" id="2143914at2759"/>
<keyword evidence="9" id="KW-1185">Reference proteome</keyword>
<evidence type="ECO:0000256" key="4">
    <source>
        <dbReference type="ARBA" id="ARBA00023242"/>
    </source>
</evidence>
<dbReference type="PROSITE" id="PS51294">
    <property type="entry name" value="HTH_MYB"/>
    <property type="match status" value="2"/>
</dbReference>
<dbReference type="SUPFAM" id="SSF46689">
    <property type="entry name" value="Homeodomain-like"/>
    <property type="match status" value="2"/>
</dbReference>
<evidence type="ECO:0000256" key="5">
    <source>
        <dbReference type="SAM" id="MobiDB-lite"/>
    </source>
</evidence>
<dbReference type="GO" id="GO:0042796">
    <property type="term" value="P:snRNA transcription by RNA polymerase III"/>
    <property type="evidence" value="ECO:0007669"/>
    <property type="project" value="TreeGrafter"/>
</dbReference>
<evidence type="ECO:0000313" key="9">
    <source>
        <dbReference type="Proteomes" id="UP000015241"/>
    </source>
</evidence>
<keyword evidence="4" id="KW-0539">Nucleus</keyword>
<dbReference type="PANTHER" id="PTHR46621:SF1">
    <property type="entry name" value="SNRNA-ACTIVATING PROTEIN COMPLEX SUBUNIT 4"/>
    <property type="match status" value="1"/>
</dbReference>
<dbReference type="GO" id="GO:0001006">
    <property type="term" value="F:RNA polymerase III type 3 promoter sequence-specific DNA binding"/>
    <property type="evidence" value="ECO:0007669"/>
    <property type="project" value="TreeGrafter"/>
</dbReference>
<keyword evidence="2" id="KW-0238">DNA-binding</keyword>
<dbReference type="GO" id="GO:0000978">
    <property type="term" value="F:RNA polymerase II cis-regulatory region sequence-specific DNA binding"/>
    <property type="evidence" value="ECO:0007669"/>
    <property type="project" value="TreeGrafter"/>
</dbReference>
<feature type="domain" description="Myb-like" evidence="6">
    <location>
        <begin position="2"/>
        <end position="52"/>
    </location>
</feature>
<dbReference type="AlphaFoldDB" id="S8FB62"/>
<feature type="region of interest" description="Disordered" evidence="5">
    <location>
        <begin position="417"/>
        <end position="449"/>
    </location>
</feature>
<dbReference type="EMBL" id="KE504200">
    <property type="protein sequence ID" value="EPS95789.1"/>
    <property type="molecule type" value="Genomic_DNA"/>
</dbReference>
<dbReference type="InterPro" id="IPR051575">
    <property type="entry name" value="Myb-like_DNA-bd"/>
</dbReference>
<feature type="domain" description="Myb-like" evidence="6">
    <location>
        <begin position="53"/>
        <end position="104"/>
    </location>
</feature>
<sequence length="449" mass="48012">MATIVSKGSWTSDEDERLCRAVEELGPKWALVANRVRTRNSGQCAKRWNDALNPAIDRSGWTREEDEQLLKAVEQQGHSWANIARTSLPGRTGLAAKNRYNHLMRGACRQAGRRRSRTSPMTTEKRRTRGISEASATMFHGASSRWASSTSGSDSSESGTTPSSPRSLPEGDEVPLYSAPSAGDFVDAEMLSGLSERLPSPLTPVSGLERQFMDFFSPHMFGDSTAAEASSSASFLYNPPSPSATYLSETPPLLGDLGDSAQIDSFSLWSPSISTGPATPIDAPPFMDLALGFSQHAASSLYHSQCVTPGSTTSELHNPTGDGILSHADYLALYTPSNAPRESPYLTQSIPELSSIALDAQVTIGSLPAFPDKASVQLSQQAGDPSDRRVAVAVAICDQQDVISTVHSLSHSLSSMLGQGQISSAEDTPTPKTYPSPHSPQLQSGLWQS</sequence>
<keyword evidence="1" id="KW-0805">Transcription regulation</keyword>
<dbReference type="InterPro" id="IPR009057">
    <property type="entry name" value="Homeodomain-like_sf"/>
</dbReference>
<dbReference type="Pfam" id="PF13921">
    <property type="entry name" value="Myb_DNA-bind_6"/>
    <property type="match status" value="1"/>
</dbReference>
<feature type="region of interest" description="Disordered" evidence="5">
    <location>
        <begin position="107"/>
        <end position="180"/>
    </location>
</feature>
<feature type="domain" description="HTH myb-type" evidence="7">
    <location>
        <begin position="61"/>
        <end position="108"/>
    </location>
</feature>
<accession>S8FB62</accession>
<dbReference type="Proteomes" id="UP000015241">
    <property type="component" value="Unassembled WGS sequence"/>
</dbReference>
<keyword evidence="3" id="KW-0804">Transcription</keyword>
<protein>
    <submittedName>
        <fullName evidence="8">Uncharacterized protein</fullName>
    </submittedName>
</protein>
<feature type="compositionally biased region" description="Low complexity" evidence="5">
    <location>
        <begin position="141"/>
        <end position="167"/>
    </location>
</feature>
<dbReference type="Gene3D" id="1.10.10.60">
    <property type="entry name" value="Homeodomain-like"/>
    <property type="match status" value="2"/>
</dbReference>